<protein>
    <submittedName>
        <fullName evidence="4">Polar amino acid transport system substrate-binding protein</fullName>
    </submittedName>
</protein>
<keyword evidence="5" id="KW-1185">Reference proteome</keyword>
<evidence type="ECO:0000256" key="2">
    <source>
        <dbReference type="SAM" id="MobiDB-lite"/>
    </source>
</evidence>
<reference evidence="4 5" key="1">
    <citation type="submission" date="2024-06" db="EMBL/GenBank/DDBJ databases">
        <title>Sorghum-associated microbial communities from plants grown in Nebraska, USA.</title>
        <authorList>
            <person name="Schachtman D."/>
        </authorList>
    </citation>
    <scope>NUCLEOTIDE SEQUENCE [LARGE SCALE GENOMIC DNA]</scope>
    <source>
        <strain evidence="4 5">3552</strain>
    </source>
</reference>
<keyword evidence="1" id="KW-0732">Signal</keyword>
<feature type="region of interest" description="Disordered" evidence="2">
    <location>
        <begin position="1"/>
        <end position="22"/>
    </location>
</feature>
<evidence type="ECO:0000259" key="3">
    <source>
        <dbReference type="SMART" id="SM00062"/>
    </source>
</evidence>
<gene>
    <name evidence="4" type="ORF">ABIE37_000314</name>
</gene>
<dbReference type="CDD" id="cd01004">
    <property type="entry name" value="PBP2_MidA_like"/>
    <property type="match status" value="1"/>
</dbReference>
<comment type="caution">
    <text evidence="4">The sequence shown here is derived from an EMBL/GenBank/DDBJ whole genome shotgun (WGS) entry which is preliminary data.</text>
</comment>
<dbReference type="Proteomes" id="UP001549307">
    <property type="component" value="Unassembled WGS sequence"/>
</dbReference>
<dbReference type="Gene3D" id="3.40.190.10">
    <property type="entry name" value="Periplasmic binding protein-like II"/>
    <property type="match status" value="2"/>
</dbReference>
<dbReference type="PANTHER" id="PTHR35936:SF17">
    <property type="entry name" value="ARGININE-BINDING EXTRACELLULAR PROTEIN ARTP"/>
    <property type="match status" value="1"/>
</dbReference>
<accession>A0ABV2P1N8</accession>
<evidence type="ECO:0000256" key="1">
    <source>
        <dbReference type="ARBA" id="ARBA00022729"/>
    </source>
</evidence>
<dbReference type="PANTHER" id="PTHR35936">
    <property type="entry name" value="MEMBRANE-BOUND LYTIC MUREIN TRANSGLYCOSYLASE F"/>
    <property type="match status" value="1"/>
</dbReference>
<dbReference type="Pfam" id="PF00497">
    <property type="entry name" value="SBP_bac_3"/>
    <property type="match status" value="1"/>
</dbReference>
<dbReference type="EMBL" id="JBEPSN010000001">
    <property type="protein sequence ID" value="MET4538559.1"/>
    <property type="molecule type" value="Genomic_DNA"/>
</dbReference>
<feature type="domain" description="Solute-binding protein family 3/N-terminal" evidence="3">
    <location>
        <begin position="94"/>
        <end position="323"/>
    </location>
</feature>
<evidence type="ECO:0000313" key="5">
    <source>
        <dbReference type="Proteomes" id="UP001549307"/>
    </source>
</evidence>
<proteinExistence type="predicted"/>
<dbReference type="SUPFAM" id="SSF53850">
    <property type="entry name" value="Periplasmic binding protein-like II"/>
    <property type="match status" value="1"/>
</dbReference>
<organism evidence="4 5">
    <name type="scientific">Arthrobacter bambusae</name>
    <dbReference type="NCBI Taxonomy" id="1338426"/>
    <lineage>
        <taxon>Bacteria</taxon>
        <taxon>Bacillati</taxon>
        <taxon>Actinomycetota</taxon>
        <taxon>Actinomycetes</taxon>
        <taxon>Micrococcales</taxon>
        <taxon>Micrococcaceae</taxon>
        <taxon>Arthrobacter</taxon>
    </lineage>
</organism>
<name>A0ABV2P1N8_9MICC</name>
<sequence>MSEATNTSNRHQDSPAPNGGIIDSTVGRHFRTFTKGAVILTTCIVALSACTNASGSAAGPAPSGSSSSTFDPASITPDQTLASQVPAAIKSKGTLVIGSDTTYAPAEFLGGADNRTPMGYGVDLAKAIGATLDLKVDVQTAEFTGILPALGPKYDLGISSFSITNERLEAVNFVSYLNAGTTWAVQKGNPKKFSPDDVCGKSVGVQTGTTQEDPDLRNRNNECIKAGKQPIDIVTLKNQTDVTTRLVNGSIDAMIAESTLIGYAIQQTNGAVEKAGDVYNTSPVGIAVPKNDTALAELVQKVVAKLIADGTYQHILDSWNNSDGAITNPEVNPAVKS</sequence>
<evidence type="ECO:0000313" key="4">
    <source>
        <dbReference type="EMBL" id="MET4538559.1"/>
    </source>
</evidence>
<dbReference type="SMART" id="SM00062">
    <property type="entry name" value="PBPb"/>
    <property type="match status" value="1"/>
</dbReference>
<dbReference type="InterPro" id="IPR001638">
    <property type="entry name" value="Solute-binding_3/MltF_N"/>
</dbReference>
<feature type="region of interest" description="Disordered" evidence="2">
    <location>
        <begin position="56"/>
        <end position="77"/>
    </location>
</feature>
<feature type="compositionally biased region" description="Low complexity" evidence="2">
    <location>
        <begin position="56"/>
        <end position="68"/>
    </location>
</feature>